<comment type="similarity">
    <text evidence="4 10">Belongs to the SWP1 family.</text>
</comment>
<evidence type="ECO:0000259" key="11">
    <source>
        <dbReference type="Pfam" id="PF05817"/>
    </source>
</evidence>
<sequence>MCLEETYEALRTFQILGVKPKNDVHQKACSLVLGALKSSSTITKELFYALKVNGLVNCQLDGGLLKGVASSLQKAVKDANALFDYYYSVGGLVLIKEQGSESNTILADGSNVFHSIKALSQSDGTWRFRSDGTESSTYAAGIAFETLAGIVALSDSEIDQSMIGIVKNDITKLFDSLESYDDGASYFDEKRLDASKYHGPLSTTSSVVRGIAEFGAVIPGRLNIPGDKILGLANFLLSIGVPRSTKDLYDQLDALSRLENNRISIPLVLSLPSTVLSLTSKDKLEVKVSTVLGSDAPPLTLNLMQAVNSISKDAPAIQGQELKFDMGSSVYMLDFLSMGIDVGTYDLVFEVLLHDSEQSKVYTTGGRTKASIVVTGIIKIDNAELAVLDSDVGSVETLKKLDLSKESTVSLSANHLQKLRLSFHLATPHDNPFKPHQVFLKLKHETGVEHAFTIVNSGKKFEIIMDFLGLVEKLYYLSGKYDIELTVGDSVMENSFLSALGHVELDLPDPPEKAPHAPALPVDPYSRFGAKTEISHIFRAPEKRPPKELSLAFLALTLLPFVGFLVGLLRLGVNLKNFPSSALPAGFAILFQGGIGAVLILYVLFWIKLDLFTTLKVLGLLGVFLVFVGHRTLSHLASASAKVKSA</sequence>
<keyword evidence="16" id="KW-1185">Reference proteome</keyword>
<feature type="transmembrane region" description="Helical" evidence="10">
    <location>
        <begin position="549"/>
        <end position="571"/>
    </location>
</feature>
<evidence type="ECO:0000256" key="10">
    <source>
        <dbReference type="RuleBase" id="RU366029"/>
    </source>
</evidence>
<feature type="domain" description="Ribophorin II third" evidence="12">
    <location>
        <begin position="382"/>
        <end position="505"/>
    </location>
</feature>
<dbReference type="GO" id="GO:0006487">
    <property type="term" value="P:protein N-linked glycosylation"/>
    <property type="evidence" value="ECO:0000318"/>
    <property type="project" value="GO_Central"/>
</dbReference>
<evidence type="ECO:0000256" key="2">
    <source>
        <dbReference type="ARBA" id="ARBA00004477"/>
    </source>
</evidence>
<evidence type="ECO:0000259" key="12">
    <source>
        <dbReference type="Pfam" id="PF23860"/>
    </source>
</evidence>
<proteinExistence type="inferred from homology"/>
<dbReference type="eggNOG" id="KOG2447">
    <property type="taxonomic scope" value="Eukaryota"/>
</dbReference>
<dbReference type="UniPathway" id="UPA00378"/>
<evidence type="ECO:0000313" key="15">
    <source>
        <dbReference type="EMBL" id="ERN18788.1"/>
    </source>
</evidence>
<feature type="transmembrane region" description="Helical" evidence="10">
    <location>
        <begin position="583"/>
        <end position="605"/>
    </location>
</feature>
<dbReference type="OMA" id="QEHETIY"/>
<comment type="subcellular location">
    <subcellularLocation>
        <location evidence="2 10">Endoplasmic reticulum membrane</location>
        <topology evidence="2 10">Multi-pass membrane protein</topology>
    </subcellularLocation>
</comment>
<dbReference type="GO" id="GO:0008250">
    <property type="term" value="C:oligosaccharyltransferase complex"/>
    <property type="evidence" value="ECO:0000318"/>
    <property type="project" value="GO_Central"/>
</dbReference>
<evidence type="ECO:0000256" key="6">
    <source>
        <dbReference type="ARBA" id="ARBA00022729"/>
    </source>
</evidence>
<evidence type="ECO:0000256" key="1">
    <source>
        <dbReference type="ARBA" id="ARBA00002791"/>
    </source>
</evidence>
<dbReference type="Pfam" id="PF23860">
    <property type="entry name" value="Ribophorin_II_3rd"/>
    <property type="match status" value="1"/>
</dbReference>
<organism evidence="15 16">
    <name type="scientific">Amborella trichopoda</name>
    <dbReference type="NCBI Taxonomy" id="13333"/>
    <lineage>
        <taxon>Eukaryota</taxon>
        <taxon>Viridiplantae</taxon>
        <taxon>Streptophyta</taxon>
        <taxon>Embryophyta</taxon>
        <taxon>Tracheophyta</taxon>
        <taxon>Spermatophyta</taxon>
        <taxon>Magnoliopsida</taxon>
        <taxon>Amborellales</taxon>
        <taxon>Amborellaceae</taxon>
        <taxon>Amborella</taxon>
    </lineage>
</organism>
<evidence type="ECO:0000256" key="8">
    <source>
        <dbReference type="ARBA" id="ARBA00022989"/>
    </source>
</evidence>
<keyword evidence="7 10" id="KW-0256">Endoplasmic reticulum</keyword>
<dbReference type="AlphaFoldDB" id="U5DEF4"/>
<gene>
    <name evidence="15" type="ORF">AMTR_s00067p00077140</name>
</gene>
<dbReference type="InterPro" id="IPR055375">
    <property type="entry name" value="Ribophorin_II_2nd"/>
</dbReference>
<dbReference type="Gramene" id="ERN18788">
    <property type="protein sequence ID" value="ERN18788"/>
    <property type="gene ID" value="AMTR_s00067p00077140"/>
</dbReference>
<evidence type="ECO:0000256" key="5">
    <source>
        <dbReference type="ARBA" id="ARBA00022692"/>
    </source>
</evidence>
<keyword evidence="6" id="KW-0732">Signal</keyword>
<comment type="pathway">
    <text evidence="3 10">Protein modification; protein glycosylation.</text>
</comment>
<evidence type="ECO:0000259" key="13">
    <source>
        <dbReference type="Pfam" id="PF23861"/>
    </source>
</evidence>
<dbReference type="EMBL" id="KI392078">
    <property type="protein sequence ID" value="ERN18788.1"/>
    <property type="molecule type" value="Genomic_DNA"/>
</dbReference>
<feature type="domain" description="Ribophorin II C-terminal" evidence="14">
    <location>
        <begin position="538"/>
        <end position="638"/>
    </location>
</feature>
<feature type="transmembrane region" description="Helical" evidence="10">
    <location>
        <begin position="611"/>
        <end position="628"/>
    </location>
</feature>
<keyword evidence="5 10" id="KW-0812">Transmembrane</keyword>
<name>U5DEF4_AMBTC</name>
<dbReference type="InterPro" id="IPR055374">
    <property type="entry name" value="Ribophorin_II_3rd"/>
</dbReference>
<protein>
    <recommendedName>
        <fullName evidence="10">Dolichyl-diphosphooligosaccharide--protein glycosyltransferase subunit 2</fullName>
    </recommendedName>
    <alternativeName>
        <fullName evidence="10">Ribophorin-2</fullName>
    </alternativeName>
</protein>
<comment type="subunit">
    <text evidence="10">Component of the oligosaccharyltransferase (OST) complex.</text>
</comment>
<evidence type="ECO:0000256" key="7">
    <source>
        <dbReference type="ARBA" id="ARBA00022824"/>
    </source>
</evidence>
<dbReference type="Pfam" id="PF25147">
    <property type="entry name" value="Ribophorin_II_C"/>
    <property type="match status" value="1"/>
</dbReference>
<reference evidence="16" key="1">
    <citation type="journal article" date="2013" name="Science">
        <title>The Amborella genome and the evolution of flowering plants.</title>
        <authorList>
            <consortium name="Amborella Genome Project"/>
        </authorList>
    </citation>
    <scope>NUCLEOTIDE SEQUENCE [LARGE SCALE GENOMIC DNA]</scope>
</reference>
<dbReference type="InterPro" id="IPR055373">
    <property type="entry name" value="Ribophorin_II_N"/>
</dbReference>
<feature type="domain" description="Ribophorin II N-terminal" evidence="11">
    <location>
        <begin position="3"/>
        <end position="258"/>
    </location>
</feature>
<dbReference type="Pfam" id="PF23861">
    <property type="entry name" value="Ribophorin_II_2nd"/>
    <property type="match status" value="1"/>
</dbReference>
<dbReference type="HOGENOM" id="CLU_017104_1_0_1"/>
<dbReference type="Pfam" id="PF05817">
    <property type="entry name" value="Ribophorin_II"/>
    <property type="match status" value="1"/>
</dbReference>
<keyword evidence="9 10" id="KW-0472">Membrane</keyword>
<evidence type="ECO:0000259" key="14">
    <source>
        <dbReference type="Pfam" id="PF25147"/>
    </source>
</evidence>
<dbReference type="PANTHER" id="PTHR12640">
    <property type="entry name" value="RIBOPHORIN II"/>
    <property type="match status" value="1"/>
</dbReference>
<dbReference type="STRING" id="13333.U5DEF4"/>
<evidence type="ECO:0000256" key="3">
    <source>
        <dbReference type="ARBA" id="ARBA00004922"/>
    </source>
</evidence>
<keyword evidence="8 10" id="KW-1133">Transmembrane helix</keyword>
<feature type="domain" description="Ribophorin II second" evidence="13">
    <location>
        <begin position="267"/>
        <end position="374"/>
    </location>
</feature>
<evidence type="ECO:0000256" key="9">
    <source>
        <dbReference type="ARBA" id="ARBA00023136"/>
    </source>
</evidence>
<dbReference type="InterPro" id="IPR056790">
    <property type="entry name" value="Ribophorin_II_C"/>
</dbReference>
<evidence type="ECO:0000256" key="4">
    <source>
        <dbReference type="ARBA" id="ARBA00009038"/>
    </source>
</evidence>
<dbReference type="Proteomes" id="UP000017836">
    <property type="component" value="Unassembled WGS sequence"/>
</dbReference>
<evidence type="ECO:0000313" key="16">
    <source>
        <dbReference type="Proteomes" id="UP000017836"/>
    </source>
</evidence>
<accession>U5DEF4</accession>
<comment type="function">
    <text evidence="1 10">Subunit of the oligosaccharyl transferase (OST) complex that catalyzes the initial transfer of a defined glycan (Glc(3)Man(9)GlcNAc(2) in eukaryotes) from the lipid carrier dolichol-pyrophosphate to an asparagine residue within an Asn-X-Ser/Thr consensus motif in nascent polypeptide chains, the first step in protein N-glycosylation. N-glycosylation occurs cotranslationally and the complex associates with the Sec61 complex at the channel-forming translocon complex that mediates protein translocation across the endoplasmic reticulum (ER). All subunits are required for a maximal enzyme activity.</text>
</comment>
<dbReference type="InterPro" id="IPR008814">
    <property type="entry name" value="Swp1"/>
</dbReference>
<dbReference type="PANTHER" id="PTHR12640:SF0">
    <property type="entry name" value="DOLICHYL-DIPHOSPHOOLIGOSACCHARIDE--PROTEIN GLYCOSYLTRANSFERASE SUBUNIT 2"/>
    <property type="match status" value="1"/>
</dbReference>